<dbReference type="SUPFAM" id="SSF53850">
    <property type="entry name" value="Periplasmic binding protein-like II"/>
    <property type="match status" value="1"/>
</dbReference>
<sequence length="291" mass="30594">MARRPLLAALAGLAALTVAATACAPQKESGSSAGKTPASAASCTKDKLKLVKPGQLTVATDKPAFEPWFKKDDPTNGQGYESAVAYAVAEKLGFAKNEVKWVTESFDSSYAPGPKKFDFDVNQISVTPAREKAVTFSDGYYDVQQAVVTLKDGRFANATQIAQLKDARIAVQVGTTSLAAVRDQIRPSGQPKVFSNQIDAVNALKNKQVDALVVDLPTAFYVTAAQVDGSKIAGQLPQSSGGGEHFGLLLQQGNPLVGCLNQAIGRLKSSGDLAKLQQQWLTSAAGAPILK</sequence>
<dbReference type="Pfam" id="PF00497">
    <property type="entry name" value="SBP_bac_3"/>
    <property type="match status" value="1"/>
</dbReference>
<dbReference type="InterPro" id="IPR001320">
    <property type="entry name" value="Iontro_rcpt_C"/>
</dbReference>
<reference evidence="6" key="1">
    <citation type="journal article" date="2019" name="Int. J. Syst. Evol. Microbiol.">
        <title>The Global Catalogue of Microorganisms (GCM) 10K type strain sequencing project: providing services to taxonomists for standard genome sequencing and annotation.</title>
        <authorList>
            <consortium name="The Broad Institute Genomics Platform"/>
            <consortium name="The Broad Institute Genome Sequencing Center for Infectious Disease"/>
            <person name="Wu L."/>
            <person name="Ma J."/>
        </authorList>
    </citation>
    <scope>NUCLEOTIDE SEQUENCE [LARGE SCALE GENOMIC DNA]</scope>
    <source>
        <strain evidence="6">KLKA75</strain>
    </source>
</reference>
<protein>
    <submittedName>
        <fullName evidence="5">ABC transporter substrate-binding protein</fullName>
    </submittedName>
</protein>
<evidence type="ECO:0000313" key="6">
    <source>
        <dbReference type="Proteomes" id="UP001595872"/>
    </source>
</evidence>
<dbReference type="SMART" id="SM00062">
    <property type="entry name" value="PBPb"/>
    <property type="match status" value="1"/>
</dbReference>
<dbReference type="Gene3D" id="3.40.190.10">
    <property type="entry name" value="Periplasmic binding protein-like II"/>
    <property type="match status" value="2"/>
</dbReference>
<evidence type="ECO:0000256" key="1">
    <source>
        <dbReference type="ARBA" id="ARBA00022729"/>
    </source>
</evidence>
<dbReference type="EMBL" id="JBHSIT010000001">
    <property type="protein sequence ID" value="MFC4906187.1"/>
    <property type="molecule type" value="Genomic_DNA"/>
</dbReference>
<comment type="caution">
    <text evidence="5">The sequence shown here is derived from an EMBL/GenBank/DDBJ whole genome shotgun (WGS) entry which is preliminary data.</text>
</comment>
<dbReference type="Proteomes" id="UP001595872">
    <property type="component" value="Unassembled WGS sequence"/>
</dbReference>
<organism evidence="5 6">
    <name type="scientific">Actinomadura gamaensis</name>
    <dbReference type="NCBI Taxonomy" id="1763541"/>
    <lineage>
        <taxon>Bacteria</taxon>
        <taxon>Bacillati</taxon>
        <taxon>Actinomycetota</taxon>
        <taxon>Actinomycetes</taxon>
        <taxon>Streptosporangiales</taxon>
        <taxon>Thermomonosporaceae</taxon>
        <taxon>Actinomadura</taxon>
    </lineage>
</organism>
<gene>
    <name evidence="5" type="ORF">ACFPCY_02550</name>
</gene>
<dbReference type="PROSITE" id="PS51257">
    <property type="entry name" value="PROKAR_LIPOPROTEIN"/>
    <property type="match status" value="1"/>
</dbReference>
<dbReference type="RefSeq" id="WP_378251902.1">
    <property type="nucleotide sequence ID" value="NZ_JBHSIT010000001.1"/>
</dbReference>
<feature type="domain" description="Ionotropic glutamate receptor C-terminal" evidence="4">
    <location>
        <begin position="55"/>
        <end position="283"/>
    </location>
</feature>
<dbReference type="InterPro" id="IPR001638">
    <property type="entry name" value="Solute-binding_3/MltF_N"/>
</dbReference>
<feature type="chain" id="PRO_5046163734" evidence="2">
    <location>
        <begin position="25"/>
        <end position="291"/>
    </location>
</feature>
<dbReference type="SMART" id="SM00079">
    <property type="entry name" value="PBPe"/>
    <property type="match status" value="1"/>
</dbReference>
<proteinExistence type="predicted"/>
<name>A0ABV9TTT1_9ACTN</name>
<evidence type="ECO:0000259" key="4">
    <source>
        <dbReference type="SMART" id="SM00079"/>
    </source>
</evidence>
<keyword evidence="6" id="KW-1185">Reference proteome</keyword>
<evidence type="ECO:0000256" key="2">
    <source>
        <dbReference type="SAM" id="SignalP"/>
    </source>
</evidence>
<dbReference type="CDD" id="cd13530">
    <property type="entry name" value="PBP2_peptides_like"/>
    <property type="match status" value="1"/>
</dbReference>
<keyword evidence="1 2" id="KW-0732">Signal</keyword>
<feature type="domain" description="Solute-binding protein family 3/N-terminal" evidence="3">
    <location>
        <begin position="55"/>
        <end position="284"/>
    </location>
</feature>
<dbReference type="PANTHER" id="PTHR35936">
    <property type="entry name" value="MEMBRANE-BOUND LYTIC MUREIN TRANSGLYCOSYLASE F"/>
    <property type="match status" value="1"/>
</dbReference>
<accession>A0ABV9TTT1</accession>
<feature type="signal peptide" evidence="2">
    <location>
        <begin position="1"/>
        <end position="24"/>
    </location>
</feature>
<evidence type="ECO:0000259" key="3">
    <source>
        <dbReference type="SMART" id="SM00062"/>
    </source>
</evidence>
<dbReference type="PANTHER" id="PTHR35936:SF17">
    <property type="entry name" value="ARGININE-BINDING EXTRACELLULAR PROTEIN ARTP"/>
    <property type="match status" value="1"/>
</dbReference>
<evidence type="ECO:0000313" key="5">
    <source>
        <dbReference type="EMBL" id="MFC4906187.1"/>
    </source>
</evidence>